<protein>
    <recommendedName>
        <fullName evidence="12">Trichome birefringence-like N-terminal domain-containing protein</fullName>
    </recommendedName>
</protein>
<evidence type="ECO:0008006" key="12">
    <source>
        <dbReference type="Google" id="ProtNLM"/>
    </source>
</evidence>
<evidence type="ECO:0000259" key="9">
    <source>
        <dbReference type="Pfam" id="PF14416"/>
    </source>
</evidence>
<comment type="similarity">
    <text evidence="2">Belongs to the PC-esterase family. TBL subfamily.</text>
</comment>
<dbReference type="InterPro" id="IPR026057">
    <property type="entry name" value="TBL_C"/>
</dbReference>
<evidence type="ECO:0000256" key="5">
    <source>
        <dbReference type="ARBA" id="ARBA00022989"/>
    </source>
</evidence>
<dbReference type="AlphaFoldDB" id="A0ABD3INF4"/>
<evidence type="ECO:0000259" key="8">
    <source>
        <dbReference type="Pfam" id="PF13839"/>
    </source>
</evidence>
<dbReference type="PANTHER" id="PTHR32285:SF149">
    <property type="entry name" value="TRICHOME BIREFRINGENCE-LIKE N-TERMINAL DOMAIN-CONTAINING PROTEIN"/>
    <property type="match status" value="1"/>
</dbReference>
<keyword evidence="7" id="KW-0732">Signal</keyword>
<feature type="domain" description="Trichome birefringence-like C-terminal" evidence="8">
    <location>
        <begin position="92"/>
        <end position="345"/>
    </location>
</feature>
<comment type="caution">
    <text evidence="10">The sequence shown here is derived from an EMBL/GenBank/DDBJ whole genome shotgun (WGS) entry which is preliminary data.</text>
</comment>
<feature type="signal peptide" evidence="7">
    <location>
        <begin position="1"/>
        <end position="26"/>
    </location>
</feature>
<dbReference type="Pfam" id="PF13839">
    <property type="entry name" value="PC-Esterase"/>
    <property type="match status" value="1"/>
</dbReference>
<reference evidence="10 11" key="1">
    <citation type="submission" date="2024-11" db="EMBL/GenBank/DDBJ databases">
        <title>Chromosome-level genome assembly of Eucalyptus globulus Labill. provides insights into its genome evolution.</title>
        <authorList>
            <person name="Li X."/>
        </authorList>
    </citation>
    <scope>NUCLEOTIDE SEQUENCE [LARGE SCALE GENOMIC DNA]</scope>
    <source>
        <strain evidence="10">CL2024</strain>
        <tissue evidence="10">Fresh tender leaves</tissue>
    </source>
</reference>
<accession>A0ABD3INF4</accession>
<dbReference type="InterPro" id="IPR025846">
    <property type="entry name" value="TBL_N"/>
</dbReference>
<evidence type="ECO:0000313" key="10">
    <source>
        <dbReference type="EMBL" id="KAL3715159.1"/>
    </source>
</evidence>
<dbReference type="PANTHER" id="PTHR32285">
    <property type="entry name" value="PROTEIN TRICHOME BIREFRINGENCE-LIKE 9-RELATED"/>
    <property type="match status" value="1"/>
</dbReference>
<keyword evidence="6" id="KW-0472">Membrane</keyword>
<evidence type="ECO:0000256" key="3">
    <source>
        <dbReference type="ARBA" id="ARBA00022692"/>
    </source>
</evidence>
<evidence type="ECO:0000256" key="1">
    <source>
        <dbReference type="ARBA" id="ARBA00004167"/>
    </source>
</evidence>
<sequence>MGVFGGAIFVVISLLVVLAVTTLGHATGKREETVETGSCGGIAGTWVYDSSYPLYNSSQCPFLQKQFKCLENGRLDTDYLKYRWKPAGDCDLPRFDGRAFLFGLRGKRLMFVGDSLGLNQWQSLTCMVLTAVPDAKYTSTTVAGLSNFSFPEYGVQLMFFRDAFLVDIVSTSTGRALRLDSLQNAKIWEGVDVLIFNSWDYIQEGNKTYKDMNRLVAYEKALNTWVKWVDSSVDPSKTTVFYQGVSPDHANASDWAEPKANACLDQTRPLAVSRYPAGPSPAELVAEKVIRSMTYPVRLLNVTYLSQFRVDGHPSVYGFGGHRNMDCSHWCLPGVPDTWNLILYQSLVANNF</sequence>
<proteinExistence type="inferred from homology"/>
<organism evidence="10 11">
    <name type="scientific">Eucalyptus globulus</name>
    <name type="common">Tasmanian blue gum</name>
    <dbReference type="NCBI Taxonomy" id="34317"/>
    <lineage>
        <taxon>Eukaryota</taxon>
        <taxon>Viridiplantae</taxon>
        <taxon>Streptophyta</taxon>
        <taxon>Embryophyta</taxon>
        <taxon>Tracheophyta</taxon>
        <taxon>Spermatophyta</taxon>
        <taxon>Magnoliopsida</taxon>
        <taxon>eudicotyledons</taxon>
        <taxon>Gunneridae</taxon>
        <taxon>Pentapetalae</taxon>
        <taxon>rosids</taxon>
        <taxon>malvids</taxon>
        <taxon>Myrtales</taxon>
        <taxon>Myrtaceae</taxon>
        <taxon>Myrtoideae</taxon>
        <taxon>Eucalypteae</taxon>
        <taxon>Eucalyptus</taxon>
    </lineage>
</organism>
<dbReference type="GO" id="GO:0016020">
    <property type="term" value="C:membrane"/>
    <property type="evidence" value="ECO:0007669"/>
    <property type="project" value="UniProtKB-SubCell"/>
</dbReference>
<dbReference type="Pfam" id="PF14416">
    <property type="entry name" value="PMR5N"/>
    <property type="match status" value="1"/>
</dbReference>
<keyword evidence="11" id="KW-1185">Reference proteome</keyword>
<keyword evidence="5" id="KW-1133">Transmembrane helix</keyword>
<evidence type="ECO:0000256" key="7">
    <source>
        <dbReference type="SAM" id="SignalP"/>
    </source>
</evidence>
<comment type="subcellular location">
    <subcellularLocation>
        <location evidence="1">Membrane</location>
        <topology evidence="1">Single-pass membrane protein</topology>
    </subcellularLocation>
</comment>
<dbReference type="Proteomes" id="UP001634007">
    <property type="component" value="Unassembled WGS sequence"/>
</dbReference>
<feature type="domain" description="Trichome birefringence-like N-terminal" evidence="9">
    <location>
        <begin position="38"/>
        <end position="88"/>
    </location>
</feature>
<keyword evidence="3" id="KW-0812">Transmembrane</keyword>
<evidence type="ECO:0000256" key="2">
    <source>
        <dbReference type="ARBA" id="ARBA00007727"/>
    </source>
</evidence>
<evidence type="ECO:0000256" key="6">
    <source>
        <dbReference type="ARBA" id="ARBA00023136"/>
    </source>
</evidence>
<gene>
    <name evidence="10" type="ORF">ACJRO7_006971</name>
</gene>
<evidence type="ECO:0000313" key="11">
    <source>
        <dbReference type="Proteomes" id="UP001634007"/>
    </source>
</evidence>
<feature type="chain" id="PRO_5044842258" description="Trichome birefringence-like N-terminal domain-containing protein" evidence="7">
    <location>
        <begin position="27"/>
        <end position="352"/>
    </location>
</feature>
<name>A0ABD3INF4_EUCGL</name>
<keyword evidence="4" id="KW-0735">Signal-anchor</keyword>
<dbReference type="EMBL" id="JBJKBG010000011">
    <property type="protein sequence ID" value="KAL3715159.1"/>
    <property type="molecule type" value="Genomic_DNA"/>
</dbReference>
<dbReference type="InterPro" id="IPR029962">
    <property type="entry name" value="TBL"/>
</dbReference>
<evidence type="ECO:0000256" key="4">
    <source>
        <dbReference type="ARBA" id="ARBA00022968"/>
    </source>
</evidence>